<feature type="transmembrane region" description="Helical" evidence="1">
    <location>
        <begin position="289"/>
        <end position="311"/>
    </location>
</feature>
<dbReference type="OrthoDB" id="10561384at2759"/>
<protein>
    <submittedName>
        <fullName evidence="3">Uncharacterized protein LOC110978675 isoform X1</fullName>
    </submittedName>
</protein>
<dbReference type="GeneID" id="110978675"/>
<dbReference type="Proteomes" id="UP000694845">
    <property type="component" value="Unplaced"/>
</dbReference>
<name>A0A8B7Y8I3_ACAPL</name>
<dbReference type="RefSeq" id="XP_022089539.1">
    <property type="nucleotide sequence ID" value="XM_022233847.1"/>
</dbReference>
<proteinExistence type="predicted"/>
<accession>A0A8B7Y8I3</accession>
<keyword evidence="1" id="KW-0472">Membrane</keyword>
<keyword evidence="1" id="KW-1133">Transmembrane helix</keyword>
<gene>
    <name evidence="3" type="primary">LOC110978675</name>
</gene>
<dbReference type="AlphaFoldDB" id="A0A8B7Y8I3"/>
<evidence type="ECO:0000313" key="2">
    <source>
        <dbReference type="Proteomes" id="UP000694845"/>
    </source>
</evidence>
<sequence length="386" mass="42431">MQNRRASVAQVRHIVQAMAVTKDPFTHYVSCWLCGLLILNLHCLPVISQENATETATETTFAILSSTETNYTGDATMTSLTINSTTEPREVQTEMVTDLVTALANATTAQEEFQTNLLTVEGTELQNTTVFQEENATETATETTFAILSSTETNYTGDATMTSLTINSTTEPRESQTEIITDLVTALANATTAYEKFQTNLLTVEGMELQNTTVFQEVNQTTQPSRNVTDTMTMTMEVTGDDNDNTSLSANVTEDFPPLGTVVVPATIVLSTPDLFNPSRAPTPLISPIIPVLIFAGLLFLMTIMIFIVLYTKSRKKRSISTYNLTPAANGNSSQIGYRNTAYEQGDVANDIDVECSMQEIRLEGKPRNENILQNYEGFEEELTPL</sequence>
<reference evidence="3" key="1">
    <citation type="submission" date="2025-08" db="UniProtKB">
        <authorList>
            <consortium name="RefSeq"/>
        </authorList>
    </citation>
    <scope>IDENTIFICATION</scope>
</reference>
<evidence type="ECO:0000256" key="1">
    <source>
        <dbReference type="SAM" id="Phobius"/>
    </source>
</evidence>
<keyword evidence="1" id="KW-0812">Transmembrane</keyword>
<keyword evidence="2" id="KW-1185">Reference proteome</keyword>
<evidence type="ECO:0000313" key="3">
    <source>
        <dbReference type="RefSeq" id="XP_022089539.1"/>
    </source>
</evidence>
<organism evidence="2 3">
    <name type="scientific">Acanthaster planci</name>
    <name type="common">Crown-of-thorns starfish</name>
    <dbReference type="NCBI Taxonomy" id="133434"/>
    <lineage>
        <taxon>Eukaryota</taxon>
        <taxon>Metazoa</taxon>
        <taxon>Echinodermata</taxon>
        <taxon>Eleutherozoa</taxon>
        <taxon>Asterozoa</taxon>
        <taxon>Asteroidea</taxon>
        <taxon>Valvatacea</taxon>
        <taxon>Valvatida</taxon>
        <taxon>Acanthasteridae</taxon>
        <taxon>Acanthaster</taxon>
    </lineage>
</organism>
<dbReference type="KEGG" id="aplc:110978675"/>